<name>A0A154V137_9MICO</name>
<reference evidence="5 6" key="1">
    <citation type="submission" date="2016-01" db="EMBL/GenBank/DDBJ databases">
        <title>Draft genome sequence of Clavibacter michiganensis subsp. tessellarius DOAB 609.</title>
        <authorList>
            <person name="Tambong J.T."/>
        </authorList>
    </citation>
    <scope>NUCLEOTIDE SEQUENCE [LARGE SCALE GENOMIC DNA]</scope>
    <source>
        <strain evidence="5 6">DOAB 609</strain>
    </source>
</reference>
<protein>
    <recommendedName>
        <fullName evidence="4">ABC transporter domain-containing protein</fullName>
    </recommendedName>
</protein>
<dbReference type="Pfam" id="PF00005">
    <property type="entry name" value="ABC_tran"/>
    <property type="match status" value="1"/>
</dbReference>
<dbReference type="STRING" id="31965.AWH51_09910"/>
<evidence type="ECO:0000256" key="2">
    <source>
        <dbReference type="ARBA" id="ARBA00022840"/>
    </source>
</evidence>
<dbReference type="GO" id="GO:0005524">
    <property type="term" value="F:ATP binding"/>
    <property type="evidence" value="ECO:0007669"/>
    <property type="project" value="UniProtKB-KW"/>
</dbReference>
<dbReference type="PROSITE" id="PS00211">
    <property type="entry name" value="ABC_TRANSPORTER_1"/>
    <property type="match status" value="1"/>
</dbReference>
<keyword evidence="2" id="KW-0067">ATP-binding</keyword>
<dbReference type="SUPFAM" id="SSF52540">
    <property type="entry name" value="P-loop containing nucleoside triphosphate hydrolases"/>
    <property type="match status" value="1"/>
</dbReference>
<dbReference type="InterPro" id="IPR017871">
    <property type="entry name" value="ABC_transporter-like_CS"/>
</dbReference>
<dbReference type="Gene3D" id="3.40.50.300">
    <property type="entry name" value="P-loop containing nucleotide triphosphate hydrolases"/>
    <property type="match status" value="1"/>
</dbReference>
<dbReference type="RefSeq" id="WP_063071566.1">
    <property type="nucleotide sequence ID" value="NZ_LQXA01000030.1"/>
</dbReference>
<gene>
    <name evidence="5" type="ORF">AWH51_09910</name>
</gene>
<evidence type="ECO:0000256" key="1">
    <source>
        <dbReference type="ARBA" id="ARBA00022741"/>
    </source>
</evidence>
<feature type="region of interest" description="Disordered" evidence="3">
    <location>
        <begin position="246"/>
        <end position="269"/>
    </location>
</feature>
<dbReference type="GO" id="GO:0016887">
    <property type="term" value="F:ATP hydrolysis activity"/>
    <property type="evidence" value="ECO:0007669"/>
    <property type="project" value="InterPro"/>
</dbReference>
<feature type="domain" description="ABC transporter" evidence="4">
    <location>
        <begin position="2"/>
        <end position="234"/>
    </location>
</feature>
<dbReference type="PROSITE" id="PS50893">
    <property type="entry name" value="ABC_TRANSPORTER_2"/>
    <property type="match status" value="1"/>
</dbReference>
<dbReference type="PANTHER" id="PTHR42794:SF2">
    <property type="entry name" value="ABC TRANSPORTER ATP-BINDING PROTEIN"/>
    <property type="match status" value="1"/>
</dbReference>
<dbReference type="InterPro" id="IPR003439">
    <property type="entry name" value="ABC_transporter-like_ATP-bd"/>
</dbReference>
<dbReference type="AlphaFoldDB" id="A0A154V137"/>
<dbReference type="PANTHER" id="PTHR42794">
    <property type="entry name" value="HEMIN IMPORT ATP-BINDING PROTEIN HMUV"/>
    <property type="match status" value="1"/>
</dbReference>
<dbReference type="CDD" id="cd03214">
    <property type="entry name" value="ABC_Iron-Siderophores_B12_Hemin"/>
    <property type="match status" value="1"/>
</dbReference>
<dbReference type="OrthoDB" id="5296765at2"/>
<comment type="caution">
    <text evidence="5">The sequence shown here is derived from an EMBL/GenBank/DDBJ whole genome shotgun (WGS) entry which is preliminary data.</text>
</comment>
<evidence type="ECO:0000313" key="6">
    <source>
        <dbReference type="Proteomes" id="UP000076218"/>
    </source>
</evidence>
<keyword evidence="1" id="KW-0547">Nucleotide-binding</keyword>
<sequence>MIRAEGVRVVAGGRVLLDDVSFEAPTGSVTGIVGPNGGGKTTLLRALVRAVPLAGGRVTIDGEDVRTRSRRWIARRIAEVGQRQEPDESLTVADEVALGGLAEHGVLRAGGSSRDARIAAALDAVGLAHLAADRLATLSGGELQRVALARALAQGAGHVLLDEPTNHLDIRHRLEVVGLMRRIAPTVVVVLHDLEAAAAACDHVVVLDRGRVAGAGSPRDVLRPDLLDAVYGVRTTVIPDADGHPHLRFTLPAPGDPLGASTPLERTRP</sequence>
<evidence type="ECO:0000259" key="4">
    <source>
        <dbReference type="PROSITE" id="PS50893"/>
    </source>
</evidence>
<dbReference type="SMART" id="SM00382">
    <property type="entry name" value="AAA"/>
    <property type="match status" value="1"/>
</dbReference>
<accession>A0A154V137</accession>
<dbReference type="InterPro" id="IPR003593">
    <property type="entry name" value="AAA+_ATPase"/>
</dbReference>
<dbReference type="Proteomes" id="UP000076218">
    <property type="component" value="Unassembled WGS sequence"/>
</dbReference>
<dbReference type="InterPro" id="IPR027417">
    <property type="entry name" value="P-loop_NTPase"/>
</dbReference>
<evidence type="ECO:0000313" key="5">
    <source>
        <dbReference type="EMBL" id="KZC95085.1"/>
    </source>
</evidence>
<dbReference type="EMBL" id="LQXA01000030">
    <property type="protein sequence ID" value="KZC95085.1"/>
    <property type="molecule type" value="Genomic_DNA"/>
</dbReference>
<proteinExistence type="predicted"/>
<evidence type="ECO:0000256" key="3">
    <source>
        <dbReference type="SAM" id="MobiDB-lite"/>
    </source>
</evidence>
<organism evidence="5 6">
    <name type="scientific">Clavibacter tessellarius</name>
    <dbReference type="NCBI Taxonomy" id="31965"/>
    <lineage>
        <taxon>Bacteria</taxon>
        <taxon>Bacillati</taxon>
        <taxon>Actinomycetota</taxon>
        <taxon>Actinomycetes</taxon>
        <taxon>Micrococcales</taxon>
        <taxon>Microbacteriaceae</taxon>
        <taxon>Clavibacter</taxon>
    </lineage>
</organism>